<evidence type="ECO:0000259" key="1">
    <source>
        <dbReference type="Pfam" id="PF00294"/>
    </source>
</evidence>
<sequence>MPSNALQPETCGEKKISQVVRSHVFVNIPHPEFVSNRLLIGLHIWIIRSFKRWLFDLCKRDIYARLSRPNSIDGGIKNRNQFIPTSWFRSGTGSPLLDFRHFNEEAIENNGQQDSIASVLCCKGDFFVAGFLSKVVEDLSLLQDEKRLREALSFANTRGAVNVTKRGAISALPTKEAVTDAFLNTVLKYNAIFCIMINFVGKKRQSYPPKPDAMVNENCMDIFGTTADVQT</sequence>
<feature type="domain" description="Carbohydrate kinase PfkB" evidence="1">
    <location>
        <begin position="124"/>
        <end position="174"/>
    </location>
</feature>
<dbReference type="Pfam" id="PF00294">
    <property type="entry name" value="PfkB"/>
    <property type="match status" value="1"/>
</dbReference>
<dbReference type="Gene3D" id="3.40.1190.20">
    <property type="match status" value="1"/>
</dbReference>
<name>A0AAU9N0R2_9ASTR</name>
<evidence type="ECO:0000313" key="2">
    <source>
        <dbReference type="EMBL" id="CAH1433599.1"/>
    </source>
</evidence>
<dbReference type="AlphaFoldDB" id="A0AAU9N0R2"/>
<gene>
    <name evidence="2" type="ORF">LVIROSA_LOCUS20183</name>
</gene>
<evidence type="ECO:0000313" key="3">
    <source>
        <dbReference type="Proteomes" id="UP001157418"/>
    </source>
</evidence>
<dbReference type="SUPFAM" id="SSF53613">
    <property type="entry name" value="Ribokinase-like"/>
    <property type="match status" value="1"/>
</dbReference>
<dbReference type="EMBL" id="CAKMRJ010003334">
    <property type="protein sequence ID" value="CAH1433599.1"/>
    <property type="molecule type" value="Genomic_DNA"/>
</dbReference>
<keyword evidence="3" id="KW-1185">Reference proteome</keyword>
<comment type="caution">
    <text evidence="2">The sequence shown here is derived from an EMBL/GenBank/DDBJ whole genome shotgun (WGS) entry which is preliminary data.</text>
</comment>
<dbReference type="InterPro" id="IPR029056">
    <property type="entry name" value="Ribokinase-like"/>
</dbReference>
<protein>
    <recommendedName>
        <fullName evidence="1">Carbohydrate kinase PfkB domain-containing protein</fullName>
    </recommendedName>
</protein>
<organism evidence="2 3">
    <name type="scientific">Lactuca virosa</name>
    <dbReference type="NCBI Taxonomy" id="75947"/>
    <lineage>
        <taxon>Eukaryota</taxon>
        <taxon>Viridiplantae</taxon>
        <taxon>Streptophyta</taxon>
        <taxon>Embryophyta</taxon>
        <taxon>Tracheophyta</taxon>
        <taxon>Spermatophyta</taxon>
        <taxon>Magnoliopsida</taxon>
        <taxon>eudicotyledons</taxon>
        <taxon>Gunneridae</taxon>
        <taxon>Pentapetalae</taxon>
        <taxon>asterids</taxon>
        <taxon>campanulids</taxon>
        <taxon>Asterales</taxon>
        <taxon>Asteraceae</taxon>
        <taxon>Cichorioideae</taxon>
        <taxon>Cichorieae</taxon>
        <taxon>Lactucinae</taxon>
        <taxon>Lactuca</taxon>
    </lineage>
</organism>
<proteinExistence type="predicted"/>
<accession>A0AAU9N0R2</accession>
<reference evidence="2 3" key="1">
    <citation type="submission" date="2022-01" db="EMBL/GenBank/DDBJ databases">
        <authorList>
            <person name="Xiong W."/>
            <person name="Schranz E."/>
        </authorList>
    </citation>
    <scope>NUCLEOTIDE SEQUENCE [LARGE SCALE GENOMIC DNA]</scope>
</reference>
<dbReference type="Proteomes" id="UP001157418">
    <property type="component" value="Unassembled WGS sequence"/>
</dbReference>
<dbReference type="InterPro" id="IPR011611">
    <property type="entry name" value="PfkB_dom"/>
</dbReference>